<dbReference type="GeneID" id="8341615"/>
<dbReference type="Proteomes" id="UP000008854">
    <property type="component" value="Unassembled WGS sequence"/>
</dbReference>
<sequence>MSQGRQIQTQGMHIIQLERFAITLIHVIALCLSYSYKLFSQSSIEEGYSGYNGRFNQPGRLSDDLPMTTDHLRCSDMVGRHHKLLTRCKMFYRRFALSKAFESQRED</sequence>
<evidence type="ECO:0000313" key="2">
    <source>
        <dbReference type="WBParaSite" id="Smp_128910.1"/>
    </source>
</evidence>
<dbReference type="KEGG" id="smm:Smp_128910"/>
<dbReference type="HOGENOM" id="CLU_2213174_0_0_1"/>
<proteinExistence type="predicted"/>
<keyword evidence="1" id="KW-1185">Reference proteome</keyword>
<reference evidence="1" key="1">
    <citation type="journal article" date="2012" name="PLoS Negl. Trop. Dis.">
        <title>A systematically improved high quality genome and transcriptome of the human blood fluke Schistosoma mansoni.</title>
        <authorList>
            <person name="Protasio A.V."/>
            <person name="Tsai I.J."/>
            <person name="Babbage A."/>
            <person name="Nichol S."/>
            <person name="Hunt M."/>
            <person name="Aslett M.A."/>
            <person name="De Silva N."/>
            <person name="Velarde G.S."/>
            <person name="Anderson T.J."/>
            <person name="Clark R.C."/>
            <person name="Davidson C."/>
            <person name="Dillon G.P."/>
            <person name="Holroyd N.E."/>
            <person name="LoVerde P.T."/>
            <person name="Lloyd C."/>
            <person name="McQuillan J."/>
            <person name="Oliveira G."/>
            <person name="Otto T.D."/>
            <person name="Parker-Manuel S.J."/>
            <person name="Quail M.A."/>
            <person name="Wilson R.A."/>
            <person name="Zerlotini A."/>
            <person name="Dunne D.W."/>
            <person name="Berriman M."/>
        </authorList>
    </citation>
    <scope>NUCLEOTIDE SEQUENCE [LARGE SCALE GENOMIC DNA]</scope>
    <source>
        <strain evidence="1">Puerto Rican</strain>
    </source>
</reference>
<evidence type="ECO:0000313" key="1">
    <source>
        <dbReference type="Proteomes" id="UP000008854"/>
    </source>
</evidence>
<dbReference type="WBParaSite" id="Smp_128910.1">
    <property type="protein sequence ID" value="Smp_128910.1"/>
    <property type="gene ID" value="Smp_128910"/>
</dbReference>
<accession>G4V981</accession>
<dbReference type="CTD" id="8341615"/>
<reference evidence="2" key="2">
    <citation type="submission" date="2018-12" db="UniProtKB">
        <authorList>
            <consortium name="WormBaseParasite"/>
        </authorList>
    </citation>
    <scope>IDENTIFICATION</scope>
    <source>
        <strain evidence="2">Puerto Rican</strain>
    </source>
</reference>
<name>G4V981_SCHMA</name>
<dbReference type="RefSeq" id="XP_018648134.1">
    <property type="nucleotide sequence ID" value="XM_018793642.1"/>
</dbReference>
<dbReference type="InParanoid" id="G4V981"/>
<dbReference type="AlphaFoldDB" id="G4V981"/>
<protein>
    <submittedName>
        <fullName evidence="2">Secreted protein</fullName>
    </submittedName>
</protein>
<organism evidence="1 2">
    <name type="scientific">Schistosoma mansoni</name>
    <name type="common">Blood fluke</name>
    <dbReference type="NCBI Taxonomy" id="6183"/>
    <lineage>
        <taxon>Eukaryota</taxon>
        <taxon>Metazoa</taxon>
        <taxon>Spiralia</taxon>
        <taxon>Lophotrochozoa</taxon>
        <taxon>Platyhelminthes</taxon>
        <taxon>Trematoda</taxon>
        <taxon>Digenea</taxon>
        <taxon>Strigeidida</taxon>
        <taxon>Schistosomatoidea</taxon>
        <taxon>Schistosomatidae</taxon>
        <taxon>Schistosoma</taxon>
    </lineage>
</organism>